<dbReference type="GO" id="GO:0005829">
    <property type="term" value="C:cytosol"/>
    <property type="evidence" value="ECO:0007669"/>
    <property type="project" value="TreeGrafter"/>
</dbReference>
<feature type="compositionally biased region" description="Pro residues" evidence="3">
    <location>
        <begin position="83"/>
        <end position="93"/>
    </location>
</feature>
<gene>
    <name evidence="5" type="primary">hfq_2</name>
    <name evidence="5" type="ORF">LMG31506_05119</name>
</gene>
<evidence type="ECO:0000256" key="1">
    <source>
        <dbReference type="ARBA" id="ARBA00022884"/>
    </source>
</evidence>
<dbReference type="RefSeq" id="WP_211949973.1">
    <property type="nucleotide sequence ID" value="NZ_CAJPUY010000022.1"/>
</dbReference>
<dbReference type="GO" id="GO:0043487">
    <property type="term" value="P:regulation of RNA stability"/>
    <property type="evidence" value="ECO:0007669"/>
    <property type="project" value="TreeGrafter"/>
</dbReference>
<proteinExistence type="predicted"/>
<keyword evidence="1" id="KW-0694">RNA-binding</keyword>
<feature type="region of interest" description="Disordered" evidence="3">
    <location>
        <begin position="1"/>
        <end position="20"/>
    </location>
</feature>
<dbReference type="SUPFAM" id="SSF50182">
    <property type="entry name" value="Sm-like ribonucleoproteins"/>
    <property type="match status" value="1"/>
</dbReference>
<keyword evidence="2" id="KW-0346">Stress response</keyword>
<feature type="compositionally biased region" description="Basic and acidic residues" evidence="3">
    <location>
        <begin position="1"/>
        <end position="15"/>
    </location>
</feature>
<dbReference type="InterPro" id="IPR047575">
    <property type="entry name" value="Sm"/>
</dbReference>
<name>A0A916IYK7_9BURK</name>
<comment type="caution">
    <text evidence="5">The sequence shown here is derived from an EMBL/GenBank/DDBJ whole genome shotgun (WGS) entry which is preliminary data.</text>
</comment>
<dbReference type="Proteomes" id="UP000672934">
    <property type="component" value="Unassembled WGS sequence"/>
</dbReference>
<dbReference type="PANTHER" id="PTHR34772:SF1">
    <property type="entry name" value="RNA-BINDING PROTEIN HFQ"/>
    <property type="match status" value="1"/>
</dbReference>
<feature type="region of interest" description="Disordered" evidence="3">
    <location>
        <begin position="76"/>
        <end position="106"/>
    </location>
</feature>
<dbReference type="InterPro" id="IPR010920">
    <property type="entry name" value="LSM_dom_sf"/>
</dbReference>
<organism evidence="5 6">
    <name type="scientific">Cupriavidus yeoncheonensis</name>
    <dbReference type="NCBI Taxonomy" id="1462994"/>
    <lineage>
        <taxon>Bacteria</taxon>
        <taxon>Pseudomonadati</taxon>
        <taxon>Pseudomonadota</taxon>
        <taxon>Betaproteobacteria</taxon>
        <taxon>Burkholderiales</taxon>
        <taxon>Burkholderiaceae</taxon>
        <taxon>Cupriavidus</taxon>
    </lineage>
</organism>
<evidence type="ECO:0000256" key="3">
    <source>
        <dbReference type="SAM" id="MobiDB-lite"/>
    </source>
</evidence>
<dbReference type="GO" id="GO:0003723">
    <property type="term" value="F:RNA binding"/>
    <property type="evidence" value="ECO:0007669"/>
    <property type="project" value="UniProtKB-KW"/>
</dbReference>
<evidence type="ECO:0000256" key="2">
    <source>
        <dbReference type="ARBA" id="ARBA00023016"/>
    </source>
</evidence>
<protein>
    <submittedName>
        <fullName evidence="5">RNA-binding protein Hfq</fullName>
    </submittedName>
</protein>
<dbReference type="InterPro" id="IPR005001">
    <property type="entry name" value="Hfq"/>
</dbReference>
<dbReference type="AlphaFoldDB" id="A0A916IYK7"/>
<dbReference type="PANTHER" id="PTHR34772">
    <property type="entry name" value="RNA-BINDING PROTEIN HFQ"/>
    <property type="match status" value="1"/>
</dbReference>
<reference evidence="5" key="1">
    <citation type="submission" date="2021-03" db="EMBL/GenBank/DDBJ databases">
        <authorList>
            <person name="Peeters C."/>
        </authorList>
    </citation>
    <scope>NUCLEOTIDE SEQUENCE</scope>
    <source>
        <strain evidence="5">LMG 31506</strain>
    </source>
</reference>
<dbReference type="Pfam" id="PF17209">
    <property type="entry name" value="Hfq"/>
    <property type="match status" value="1"/>
</dbReference>
<feature type="domain" description="Sm" evidence="4">
    <location>
        <begin position="16"/>
        <end position="79"/>
    </location>
</feature>
<evidence type="ECO:0000313" key="5">
    <source>
        <dbReference type="EMBL" id="CAG2154539.1"/>
    </source>
</evidence>
<dbReference type="EMBL" id="CAJPUY010000022">
    <property type="protein sequence ID" value="CAG2154539.1"/>
    <property type="molecule type" value="Genomic_DNA"/>
</dbReference>
<dbReference type="PROSITE" id="PS52002">
    <property type="entry name" value="SM"/>
    <property type="match status" value="1"/>
</dbReference>
<dbReference type="GO" id="GO:0006355">
    <property type="term" value="P:regulation of DNA-templated transcription"/>
    <property type="evidence" value="ECO:0007669"/>
    <property type="project" value="InterPro"/>
</dbReference>
<keyword evidence="6" id="KW-1185">Reference proteome</keyword>
<dbReference type="GO" id="GO:0045974">
    <property type="term" value="P:regulation of translation, ncRNA-mediated"/>
    <property type="evidence" value="ECO:0007669"/>
    <property type="project" value="TreeGrafter"/>
</dbReference>
<accession>A0A916IYK7</accession>
<sequence>MKKETRPPRDSRKLQDQQLSLHAVSRSPVVVSLCNGTRLQGVVVAVDEYLLMLGKDLHDSKPTAVYKHAIAMITPASAGGETPPAPQPDPSPDFVPIYMPRTRRRR</sequence>
<evidence type="ECO:0000259" key="4">
    <source>
        <dbReference type="PROSITE" id="PS52002"/>
    </source>
</evidence>
<evidence type="ECO:0000313" key="6">
    <source>
        <dbReference type="Proteomes" id="UP000672934"/>
    </source>
</evidence>
<dbReference type="Gene3D" id="2.30.30.100">
    <property type="match status" value="1"/>
</dbReference>